<evidence type="ECO:0000256" key="2">
    <source>
        <dbReference type="SAM" id="Phobius"/>
    </source>
</evidence>
<keyword evidence="2" id="KW-0472">Membrane</keyword>
<evidence type="ECO:0000313" key="3">
    <source>
        <dbReference type="EMBL" id="GIG53275.1"/>
    </source>
</evidence>
<dbReference type="Proteomes" id="UP000652354">
    <property type="component" value="Unassembled WGS sequence"/>
</dbReference>
<comment type="caution">
    <text evidence="3">The sequence shown here is derived from an EMBL/GenBank/DDBJ whole genome shotgun (WGS) entry which is preliminary data.</text>
</comment>
<dbReference type="AlphaFoldDB" id="A0A919UJ06"/>
<organism evidence="3 4">
    <name type="scientific">Demequina activiva</name>
    <dbReference type="NCBI Taxonomy" id="1582364"/>
    <lineage>
        <taxon>Bacteria</taxon>
        <taxon>Bacillati</taxon>
        <taxon>Actinomycetota</taxon>
        <taxon>Actinomycetes</taxon>
        <taxon>Micrococcales</taxon>
        <taxon>Demequinaceae</taxon>
        <taxon>Demequina</taxon>
    </lineage>
</organism>
<keyword evidence="2" id="KW-0812">Transmembrane</keyword>
<name>A0A919UJ06_9MICO</name>
<sequence length="127" mass="13279">MFSSIAGMLSFIVVLAVVVMVVAALAEGRGRHVARLILGVRSRQSIEDVFAPAPRQESDWSLIDEVASVPDRPAPGTRAAAWAKETAGHARVVVAEQAAALRERGEDLPGAAGVEAPRTGELSLGGR</sequence>
<evidence type="ECO:0000256" key="1">
    <source>
        <dbReference type="SAM" id="MobiDB-lite"/>
    </source>
</evidence>
<evidence type="ECO:0000313" key="4">
    <source>
        <dbReference type="Proteomes" id="UP000652354"/>
    </source>
</evidence>
<feature type="region of interest" description="Disordered" evidence="1">
    <location>
        <begin position="104"/>
        <end position="127"/>
    </location>
</feature>
<protein>
    <submittedName>
        <fullName evidence="3">Uncharacterized protein</fullName>
    </submittedName>
</protein>
<proteinExistence type="predicted"/>
<reference evidence="3" key="1">
    <citation type="submission" date="2021-01" db="EMBL/GenBank/DDBJ databases">
        <title>Whole genome shotgun sequence of Demequina activiva NBRC 110675.</title>
        <authorList>
            <person name="Komaki H."/>
            <person name="Tamura T."/>
        </authorList>
    </citation>
    <scope>NUCLEOTIDE SEQUENCE</scope>
    <source>
        <strain evidence="3">NBRC 110675</strain>
    </source>
</reference>
<keyword evidence="2" id="KW-1133">Transmembrane helix</keyword>
<dbReference type="RefSeq" id="WP_203652760.1">
    <property type="nucleotide sequence ID" value="NZ_BONR01000001.1"/>
</dbReference>
<gene>
    <name evidence="3" type="ORF">Dac01nite_00270</name>
</gene>
<accession>A0A919UJ06</accession>
<feature type="transmembrane region" description="Helical" evidence="2">
    <location>
        <begin position="6"/>
        <end position="26"/>
    </location>
</feature>
<keyword evidence="4" id="KW-1185">Reference proteome</keyword>
<dbReference type="EMBL" id="BONR01000001">
    <property type="protein sequence ID" value="GIG53275.1"/>
    <property type="molecule type" value="Genomic_DNA"/>
</dbReference>